<dbReference type="InterPro" id="IPR058647">
    <property type="entry name" value="BSH_CzcB-like"/>
</dbReference>
<protein>
    <submittedName>
        <fullName evidence="8">HlyD family efflux transporter periplasmic adaptor subunit</fullName>
    </submittedName>
</protein>
<feature type="compositionally biased region" description="Polar residues" evidence="4">
    <location>
        <begin position="1"/>
        <end position="10"/>
    </location>
</feature>
<evidence type="ECO:0000259" key="6">
    <source>
        <dbReference type="Pfam" id="PF25973"/>
    </source>
</evidence>
<feature type="domain" description="YknX-like beta-barrel" evidence="7">
    <location>
        <begin position="403"/>
        <end position="471"/>
    </location>
</feature>
<evidence type="ECO:0000313" key="9">
    <source>
        <dbReference type="Proteomes" id="UP000660021"/>
    </source>
</evidence>
<feature type="coiled-coil region" evidence="3">
    <location>
        <begin position="134"/>
        <end position="161"/>
    </location>
</feature>
<comment type="subcellular location">
    <subcellularLocation>
        <location evidence="1">Cell envelope</location>
    </subcellularLocation>
</comment>
<dbReference type="Gene3D" id="1.10.287.470">
    <property type="entry name" value="Helix hairpin bin"/>
    <property type="match status" value="1"/>
</dbReference>
<dbReference type="EMBL" id="JACOPR010000006">
    <property type="protein sequence ID" value="MBC5731342.1"/>
    <property type="molecule type" value="Genomic_DNA"/>
</dbReference>
<name>A0ABR7HV62_9FIRM</name>
<dbReference type="Pfam" id="PF25990">
    <property type="entry name" value="Beta-barrel_YknX"/>
    <property type="match status" value="1"/>
</dbReference>
<dbReference type="PANTHER" id="PTHR32347:SF14">
    <property type="entry name" value="EFFLUX SYSTEM COMPONENT YKNX-RELATED"/>
    <property type="match status" value="1"/>
</dbReference>
<dbReference type="PANTHER" id="PTHR32347">
    <property type="entry name" value="EFFLUX SYSTEM COMPONENT YKNX-RELATED"/>
    <property type="match status" value="1"/>
</dbReference>
<evidence type="ECO:0000256" key="2">
    <source>
        <dbReference type="ARBA" id="ARBA00023054"/>
    </source>
</evidence>
<evidence type="ECO:0000256" key="1">
    <source>
        <dbReference type="ARBA" id="ARBA00004196"/>
    </source>
</evidence>
<accession>A0ABR7HV62</accession>
<dbReference type="InterPro" id="IPR058636">
    <property type="entry name" value="Beta-barrel_YknX"/>
</dbReference>
<dbReference type="Gene3D" id="2.40.420.20">
    <property type="match status" value="1"/>
</dbReference>
<dbReference type="Proteomes" id="UP000660021">
    <property type="component" value="Unassembled WGS sequence"/>
</dbReference>
<evidence type="ECO:0000313" key="8">
    <source>
        <dbReference type="EMBL" id="MBC5731342.1"/>
    </source>
</evidence>
<evidence type="ECO:0000256" key="5">
    <source>
        <dbReference type="SAM" id="Phobius"/>
    </source>
</evidence>
<comment type="caution">
    <text evidence="8">The sequence shown here is derived from an EMBL/GenBank/DDBJ whole genome shotgun (WGS) entry which is preliminary data.</text>
</comment>
<feature type="region of interest" description="Disordered" evidence="4">
    <location>
        <begin position="1"/>
        <end position="31"/>
    </location>
</feature>
<keyword evidence="5" id="KW-0472">Membrane</keyword>
<sequence>MEQTQLTQGTAVAEPAAPAKKEHAPKFKPPKKKRKWVKRLIVLVVIVAIVAFLLKSCMGGTQMAMAGSYLPETVSMQDLTVTVSGTGTISPIHSYKVTTLVRGEILEAPFEEGDTVHKGDVLFRIDASDVETSIEQARLAVQQAQLTYDNLKNSAKDAKLTANASGIISKLYVDEGDNVTAGQQVADILDRSTMKLKVPFHSADAAALSLGQSATVVVDGTAQPITGTVTDISPLEEVGTGGTLTRTVTISVTNPGIITDSSTGTATVGTLSCAASGPFEYAAKKTVVAKTSGELASLPVKEGDSVTDGQTIGSFDADSITTQIENARLNVENAKLTLQSAQDSLENYTITSTIDGTVIEKNLDVGDNIDGTSTTSGGNTGTTGVSYPAVIYDLSALTFDLPIDELDISKIQVGQEVEITSEALDGKTFTGRVDKININGTTANGVTTYPVTVQVDNPEGLYPGMNVSAKIIVERSGQALCVPIDTVDRADGGSVKLPGPDAVYDENGTMISPGTIETRKVTLGRNNDEYIEILDGLQEGDIVLKKNESSSTMAMMMGG</sequence>
<proteinExistence type="predicted"/>
<reference evidence="8 9" key="1">
    <citation type="submission" date="2020-08" db="EMBL/GenBank/DDBJ databases">
        <title>Genome public.</title>
        <authorList>
            <person name="Liu C."/>
            <person name="Sun Q."/>
        </authorList>
    </citation>
    <scope>NUCLEOTIDE SEQUENCE [LARGE SCALE GENOMIC DNA]</scope>
    <source>
        <strain evidence="8 9">New-38</strain>
    </source>
</reference>
<evidence type="ECO:0000256" key="4">
    <source>
        <dbReference type="SAM" id="MobiDB-lite"/>
    </source>
</evidence>
<gene>
    <name evidence="8" type="ORF">H8S34_10920</name>
</gene>
<dbReference type="InterPro" id="IPR050465">
    <property type="entry name" value="UPF0194_transport"/>
</dbReference>
<organism evidence="8 9">
    <name type="scientific">Pseudoflavonifractor hominis</name>
    <dbReference type="NCBI Taxonomy" id="2763059"/>
    <lineage>
        <taxon>Bacteria</taxon>
        <taxon>Bacillati</taxon>
        <taxon>Bacillota</taxon>
        <taxon>Clostridia</taxon>
        <taxon>Eubacteriales</taxon>
        <taxon>Oscillospiraceae</taxon>
        <taxon>Pseudoflavonifractor</taxon>
    </lineage>
</organism>
<dbReference type="Pfam" id="PF25973">
    <property type="entry name" value="BSH_CzcB"/>
    <property type="match status" value="1"/>
</dbReference>
<dbReference type="SUPFAM" id="SSF111369">
    <property type="entry name" value="HlyD-like secretion proteins"/>
    <property type="match status" value="2"/>
</dbReference>
<feature type="transmembrane region" description="Helical" evidence="5">
    <location>
        <begin position="36"/>
        <end position="54"/>
    </location>
</feature>
<dbReference type="Gene3D" id="2.40.30.170">
    <property type="match status" value="2"/>
</dbReference>
<dbReference type="PRINTS" id="PR01490">
    <property type="entry name" value="RTXTOXIND"/>
</dbReference>
<evidence type="ECO:0000256" key="3">
    <source>
        <dbReference type="SAM" id="Coils"/>
    </source>
</evidence>
<feature type="coiled-coil region" evidence="3">
    <location>
        <begin position="317"/>
        <end position="351"/>
    </location>
</feature>
<evidence type="ECO:0000259" key="7">
    <source>
        <dbReference type="Pfam" id="PF25990"/>
    </source>
</evidence>
<keyword evidence="9" id="KW-1185">Reference proteome</keyword>
<keyword evidence="5" id="KW-0812">Transmembrane</keyword>
<keyword evidence="5" id="KW-1133">Transmembrane helix</keyword>
<dbReference type="RefSeq" id="WP_101691464.1">
    <property type="nucleotide sequence ID" value="NZ_JACOPR010000006.1"/>
</dbReference>
<feature type="domain" description="CzcB-like barrel-sandwich hybrid" evidence="6">
    <location>
        <begin position="286"/>
        <end position="372"/>
    </location>
</feature>
<keyword evidence="2 3" id="KW-0175">Coiled coil</keyword>
<dbReference type="Gene3D" id="2.40.50.100">
    <property type="match status" value="2"/>
</dbReference>